<reference evidence="5" key="1">
    <citation type="journal article" date="2023" name="Mol. Biol. Evol.">
        <title>Third-Generation Sequencing Reveals the Adaptive Role of the Epigenome in Three Deep-Sea Polychaetes.</title>
        <authorList>
            <person name="Perez M."/>
            <person name="Aroh O."/>
            <person name="Sun Y."/>
            <person name="Lan Y."/>
            <person name="Juniper S.K."/>
            <person name="Young C.R."/>
            <person name="Angers B."/>
            <person name="Qian P.Y."/>
        </authorList>
    </citation>
    <scope>NUCLEOTIDE SEQUENCE</scope>
    <source>
        <strain evidence="5">P08H-3</strain>
    </source>
</reference>
<evidence type="ECO:0000256" key="4">
    <source>
        <dbReference type="SAM" id="Phobius"/>
    </source>
</evidence>
<gene>
    <name evidence="5" type="ORF">LSH36_676g01083</name>
</gene>
<keyword evidence="4" id="KW-0472">Membrane</keyword>
<dbReference type="Proteomes" id="UP001208570">
    <property type="component" value="Unassembled WGS sequence"/>
</dbReference>
<dbReference type="GO" id="GO:0034703">
    <property type="term" value="C:cation channel complex"/>
    <property type="evidence" value="ECO:0007669"/>
    <property type="project" value="TreeGrafter"/>
</dbReference>
<name>A0AAD9J3V2_9ANNE</name>
<dbReference type="EMBL" id="JAODUP010000676">
    <property type="protein sequence ID" value="KAK2145536.1"/>
    <property type="molecule type" value="Genomic_DNA"/>
</dbReference>
<keyword evidence="1" id="KW-0813">Transport</keyword>
<sequence>SLEYTFRSIYWALFGLRDSKAVELGPGYKLTESVGYIVFGVYNWGAVIILLNMLIAMMTRSFDKIAVSTYSTCDTVAPYRGINGGIDMSIRD</sequence>
<evidence type="ECO:0000313" key="5">
    <source>
        <dbReference type="EMBL" id="KAK2145536.1"/>
    </source>
</evidence>
<accession>A0AAD9J3V2</accession>
<feature type="non-terminal residue" evidence="5">
    <location>
        <position position="1"/>
    </location>
</feature>
<organism evidence="5 6">
    <name type="scientific">Paralvinella palmiformis</name>
    <dbReference type="NCBI Taxonomy" id="53620"/>
    <lineage>
        <taxon>Eukaryota</taxon>
        <taxon>Metazoa</taxon>
        <taxon>Spiralia</taxon>
        <taxon>Lophotrochozoa</taxon>
        <taxon>Annelida</taxon>
        <taxon>Polychaeta</taxon>
        <taxon>Sedentaria</taxon>
        <taxon>Canalipalpata</taxon>
        <taxon>Terebellida</taxon>
        <taxon>Terebelliformia</taxon>
        <taxon>Alvinellidae</taxon>
        <taxon>Paralvinella</taxon>
    </lineage>
</organism>
<keyword evidence="3" id="KW-0407">Ion channel</keyword>
<keyword evidence="4" id="KW-0812">Transmembrane</keyword>
<evidence type="ECO:0000256" key="2">
    <source>
        <dbReference type="ARBA" id="ARBA00023065"/>
    </source>
</evidence>
<dbReference type="PANTHER" id="PTHR10117:SF54">
    <property type="entry name" value="TRANSIENT RECEPTOR POTENTIAL-GAMMA PROTEIN"/>
    <property type="match status" value="1"/>
</dbReference>
<feature type="transmembrane region" description="Helical" evidence="4">
    <location>
        <begin position="34"/>
        <end position="55"/>
    </location>
</feature>
<evidence type="ECO:0000256" key="1">
    <source>
        <dbReference type="ARBA" id="ARBA00022448"/>
    </source>
</evidence>
<comment type="caution">
    <text evidence="5">The sequence shown here is derived from an EMBL/GenBank/DDBJ whole genome shotgun (WGS) entry which is preliminary data.</text>
</comment>
<keyword evidence="6" id="KW-1185">Reference proteome</keyword>
<protein>
    <recommendedName>
        <fullName evidence="7">Ion transport domain-containing protein</fullName>
    </recommendedName>
</protein>
<dbReference type="GO" id="GO:0051480">
    <property type="term" value="P:regulation of cytosolic calcium ion concentration"/>
    <property type="evidence" value="ECO:0007669"/>
    <property type="project" value="TreeGrafter"/>
</dbReference>
<dbReference type="GO" id="GO:0015279">
    <property type="term" value="F:store-operated calcium channel activity"/>
    <property type="evidence" value="ECO:0007669"/>
    <property type="project" value="TreeGrafter"/>
</dbReference>
<dbReference type="InterPro" id="IPR002153">
    <property type="entry name" value="TRPC_channel"/>
</dbReference>
<dbReference type="GO" id="GO:0005886">
    <property type="term" value="C:plasma membrane"/>
    <property type="evidence" value="ECO:0007669"/>
    <property type="project" value="TreeGrafter"/>
</dbReference>
<keyword evidence="2" id="KW-0406">Ion transport</keyword>
<evidence type="ECO:0000313" key="6">
    <source>
        <dbReference type="Proteomes" id="UP001208570"/>
    </source>
</evidence>
<proteinExistence type="predicted"/>
<dbReference type="PANTHER" id="PTHR10117">
    <property type="entry name" value="TRANSIENT RECEPTOR POTENTIAL CHANNEL"/>
    <property type="match status" value="1"/>
</dbReference>
<evidence type="ECO:0008006" key="7">
    <source>
        <dbReference type="Google" id="ProtNLM"/>
    </source>
</evidence>
<evidence type="ECO:0000256" key="3">
    <source>
        <dbReference type="ARBA" id="ARBA00023303"/>
    </source>
</evidence>
<dbReference type="GO" id="GO:0070679">
    <property type="term" value="F:inositol 1,4,5 trisphosphate binding"/>
    <property type="evidence" value="ECO:0007669"/>
    <property type="project" value="TreeGrafter"/>
</dbReference>
<keyword evidence="4" id="KW-1133">Transmembrane helix</keyword>
<dbReference type="AlphaFoldDB" id="A0AAD9J3V2"/>